<feature type="region of interest" description="Disordered" evidence="1">
    <location>
        <begin position="1"/>
        <end position="59"/>
    </location>
</feature>
<name>A0ABR9IYN8_RHIVS</name>
<sequence length="131" mass="14100">MSSKATAAKQRNIQQQVEKADEKAKSKPTGAMQAGARHYPGPPFPKVHQDKPSSEADLPLAPRRPLVRHFLGAALPTSVSDELSDPSLTTGAMESVPSGMARLNCVCPTFRRRQVGNRSLKNLALALSLQT</sequence>
<protein>
    <submittedName>
        <fullName evidence="2">Uncharacterized protein</fullName>
    </submittedName>
</protein>
<feature type="compositionally biased region" description="Polar residues" evidence="1">
    <location>
        <begin position="1"/>
        <end position="17"/>
    </location>
</feature>
<organism evidence="2 3">
    <name type="scientific">Rhizobium viscosum</name>
    <name type="common">Arthrobacter viscosus</name>
    <dbReference type="NCBI Taxonomy" id="1673"/>
    <lineage>
        <taxon>Bacteria</taxon>
        <taxon>Pseudomonadati</taxon>
        <taxon>Pseudomonadota</taxon>
        <taxon>Alphaproteobacteria</taxon>
        <taxon>Hyphomicrobiales</taxon>
        <taxon>Rhizobiaceae</taxon>
        <taxon>Rhizobium/Agrobacterium group</taxon>
        <taxon>Rhizobium</taxon>
    </lineage>
</organism>
<comment type="caution">
    <text evidence="2">The sequence shown here is derived from an EMBL/GenBank/DDBJ whole genome shotgun (WGS) entry which is preliminary data.</text>
</comment>
<evidence type="ECO:0000313" key="2">
    <source>
        <dbReference type="EMBL" id="MBE1508332.1"/>
    </source>
</evidence>
<evidence type="ECO:0000256" key="1">
    <source>
        <dbReference type="SAM" id="MobiDB-lite"/>
    </source>
</evidence>
<keyword evidence="3" id="KW-1185">Reference proteome</keyword>
<evidence type="ECO:0000313" key="3">
    <source>
        <dbReference type="Proteomes" id="UP000620262"/>
    </source>
</evidence>
<gene>
    <name evidence="2" type="ORF">H4W29_005577</name>
</gene>
<reference evidence="2 3" key="1">
    <citation type="submission" date="2020-10" db="EMBL/GenBank/DDBJ databases">
        <title>Sequencing the genomes of 1000 actinobacteria strains.</title>
        <authorList>
            <person name="Klenk H.-P."/>
        </authorList>
    </citation>
    <scope>NUCLEOTIDE SEQUENCE [LARGE SCALE GENOMIC DNA]</scope>
    <source>
        <strain evidence="2 3">DSM 7307</strain>
    </source>
</reference>
<accession>A0ABR9IYN8</accession>
<dbReference type="Proteomes" id="UP000620262">
    <property type="component" value="Unassembled WGS sequence"/>
</dbReference>
<dbReference type="EMBL" id="JADBEC010000002">
    <property type="protein sequence ID" value="MBE1508332.1"/>
    <property type="molecule type" value="Genomic_DNA"/>
</dbReference>
<proteinExistence type="predicted"/>